<evidence type="ECO:0000313" key="10">
    <source>
        <dbReference type="EMBL" id="MBP2033647.1"/>
    </source>
</evidence>
<evidence type="ECO:0000259" key="8">
    <source>
        <dbReference type="Pfam" id="PF01545"/>
    </source>
</evidence>
<dbReference type="InterPro" id="IPR050291">
    <property type="entry name" value="CDF_Transporter"/>
</dbReference>
<dbReference type="InterPro" id="IPR036837">
    <property type="entry name" value="Cation_efflux_CTD_sf"/>
</dbReference>
<evidence type="ECO:0000256" key="7">
    <source>
        <dbReference type="SAM" id="Phobius"/>
    </source>
</evidence>
<protein>
    <submittedName>
        <fullName evidence="10">Cation diffusion facilitator family transporter</fullName>
    </submittedName>
</protein>
<feature type="transmembrane region" description="Helical" evidence="7">
    <location>
        <begin position="38"/>
        <end position="55"/>
    </location>
</feature>
<keyword evidence="4 7" id="KW-0812">Transmembrane</keyword>
<gene>
    <name evidence="10" type="ORF">J2Z42_002354</name>
</gene>
<dbReference type="RefSeq" id="WP_209702912.1">
    <property type="nucleotide sequence ID" value="NZ_JAGGLM010000018.1"/>
</dbReference>
<evidence type="ECO:0000313" key="11">
    <source>
        <dbReference type="Proteomes" id="UP001519307"/>
    </source>
</evidence>
<feature type="domain" description="Cation efflux protein transmembrane" evidence="8">
    <location>
        <begin position="10"/>
        <end position="201"/>
    </location>
</feature>
<dbReference type="InterPro" id="IPR058533">
    <property type="entry name" value="Cation_efflux_TM"/>
</dbReference>
<dbReference type="InterPro" id="IPR027470">
    <property type="entry name" value="Cation_efflux_CTD"/>
</dbReference>
<accession>A0ABS4KUB0</accession>
<evidence type="ECO:0000259" key="9">
    <source>
        <dbReference type="Pfam" id="PF16916"/>
    </source>
</evidence>
<dbReference type="SUPFAM" id="SSF161111">
    <property type="entry name" value="Cation efflux protein transmembrane domain-like"/>
    <property type="match status" value="1"/>
</dbReference>
<keyword evidence="5 7" id="KW-1133">Transmembrane helix</keyword>
<dbReference type="NCBIfam" id="TIGR01297">
    <property type="entry name" value="CDF"/>
    <property type="match status" value="1"/>
</dbReference>
<dbReference type="PANTHER" id="PTHR43840:SF15">
    <property type="entry name" value="MITOCHONDRIAL METAL TRANSPORTER 1-RELATED"/>
    <property type="match status" value="1"/>
</dbReference>
<reference evidence="10 11" key="1">
    <citation type="submission" date="2021-03" db="EMBL/GenBank/DDBJ databases">
        <title>Genomic Encyclopedia of Type Strains, Phase IV (KMG-IV): sequencing the most valuable type-strain genomes for metagenomic binning, comparative biology and taxonomic classification.</title>
        <authorList>
            <person name="Goeker M."/>
        </authorList>
    </citation>
    <scope>NUCLEOTIDE SEQUENCE [LARGE SCALE GENOMIC DNA]</scope>
    <source>
        <strain evidence="10 11">DSM 28783</strain>
    </source>
</reference>
<proteinExistence type="inferred from homology"/>
<evidence type="ECO:0000256" key="1">
    <source>
        <dbReference type="ARBA" id="ARBA00004141"/>
    </source>
</evidence>
<dbReference type="Gene3D" id="3.30.70.1350">
    <property type="entry name" value="Cation efflux protein, cytoplasmic domain"/>
    <property type="match status" value="1"/>
</dbReference>
<dbReference type="Gene3D" id="1.20.1510.10">
    <property type="entry name" value="Cation efflux protein transmembrane domain"/>
    <property type="match status" value="1"/>
</dbReference>
<dbReference type="EMBL" id="JAGGLM010000018">
    <property type="protein sequence ID" value="MBP2033647.1"/>
    <property type="molecule type" value="Genomic_DNA"/>
</dbReference>
<evidence type="ECO:0000256" key="2">
    <source>
        <dbReference type="ARBA" id="ARBA00008114"/>
    </source>
</evidence>
<name>A0ABS4KUB0_9CLOT</name>
<feature type="transmembrane region" description="Helical" evidence="7">
    <location>
        <begin position="12"/>
        <end position="32"/>
    </location>
</feature>
<feature type="domain" description="Cation efflux protein cytoplasmic" evidence="9">
    <location>
        <begin position="207"/>
        <end position="284"/>
    </location>
</feature>
<comment type="subcellular location">
    <subcellularLocation>
        <location evidence="1">Membrane</location>
        <topology evidence="1">Multi-pass membrane protein</topology>
    </subcellularLocation>
</comment>
<evidence type="ECO:0000256" key="3">
    <source>
        <dbReference type="ARBA" id="ARBA00022448"/>
    </source>
</evidence>
<feature type="transmembrane region" description="Helical" evidence="7">
    <location>
        <begin position="76"/>
        <end position="94"/>
    </location>
</feature>
<dbReference type="SUPFAM" id="SSF160240">
    <property type="entry name" value="Cation efflux protein cytoplasmic domain-like"/>
    <property type="match status" value="1"/>
</dbReference>
<feature type="transmembrane region" description="Helical" evidence="7">
    <location>
        <begin position="147"/>
        <end position="167"/>
    </location>
</feature>
<feature type="transmembrane region" description="Helical" evidence="7">
    <location>
        <begin position="106"/>
        <end position="126"/>
    </location>
</feature>
<evidence type="ECO:0000256" key="4">
    <source>
        <dbReference type="ARBA" id="ARBA00022692"/>
    </source>
</evidence>
<comment type="similarity">
    <text evidence="2">Belongs to the cation diffusion facilitator (CDF) transporter (TC 2.A.4) family.</text>
</comment>
<dbReference type="Pfam" id="PF16916">
    <property type="entry name" value="ZT_dimer"/>
    <property type="match status" value="1"/>
</dbReference>
<keyword evidence="6 7" id="KW-0472">Membrane</keyword>
<sequence length="307" mass="34099">MNEKTKVASLSILSNSSLITMKLIVGIITGSVSIISEAIHSTIDLAASLISFFSVKISSKPADAEHPYGHGKFEDVSGVIEAILIFIASIWIIAEAVDKLIFPKHINPSSTGFIVMFVSSFINFLVSRKLYKVAKEKDSMALEADALHLKTDVYTSLGVGIGLFLIWITKLEYLDPVIAILVSLFILKEAFSLLKSAFAPLVDVKLSDNEIKTIKYIITKYNSGFCGFHRLRTRKSGDKRYVDLHLVFPQDMHVKDAHDICDKIENKLSKCIKNTETMIHIESCNNDCSNCKFKEISACKNEVKKSG</sequence>
<comment type="caution">
    <text evidence="10">The sequence shown here is derived from an EMBL/GenBank/DDBJ whole genome shotgun (WGS) entry which is preliminary data.</text>
</comment>
<keyword evidence="3" id="KW-0813">Transport</keyword>
<organism evidence="10 11">
    <name type="scientific">Clostridium algifaecis</name>
    <dbReference type="NCBI Taxonomy" id="1472040"/>
    <lineage>
        <taxon>Bacteria</taxon>
        <taxon>Bacillati</taxon>
        <taxon>Bacillota</taxon>
        <taxon>Clostridia</taxon>
        <taxon>Eubacteriales</taxon>
        <taxon>Clostridiaceae</taxon>
        <taxon>Clostridium</taxon>
    </lineage>
</organism>
<dbReference type="Pfam" id="PF01545">
    <property type="entry name" value="Cation_efflux"/>
    <property type="match status" value="1"/>
</dbReference>
<evidence type="ECO:0000256" key="6">
    <source>
        <dbReference type="ARBA" id="ARBA00023136"/>
    </source>
</evidence>
<evidence type="ECO:0000256" key="5">
    <source>
        <dbReference type="ARBA" id="ARBA00022989"/>
    </source>
</evidence>
<dbReference type="InterPro" id="IPR027469">
    <property type="entry name" value="Cation_efflux_TMD_sf"/>
</dbReference>
<keyword evidence="11" id="KW-1185">Reference proteome</keyword>
<dbReference type="Proteomes" id="UP001519307">
    <property type="component" value="Unassembled WGS sequence"/>
</dbReference>
<dbReference type="PANTHER" id="PTHR43840">
    <property type="entry name" value="MITOCHONDRIAL METAL TRANSPORTER 1-RELATED"/>
    <property type="match status" value="1"/>
</dbReference>
<dbReference type="InterPro" id="IPR002524">
    <property type="entry name" value="Cation_efflux"/>
</dbReference>